<evidence type="ECO:0000313" key="1">
    <source>
        <dbReference type="EMBL" id="KAK4152283.1"/>
    </source>
</evidence>
<gene>
    <name evidence="1" type="ORF">C8A00DRAFT_35026</name>
</gene>
<dbReference type="Gene3D" id="3.80.10.10">
    <property type="entry name" value="Ribonuclease Inhibitor"/>
    <property type="match status" value="1"/>
</dbReference>
<proteinExistence type="predicted"/>
<dbReference type="EMBL" id="MU856980">
    <property type="protein sequence ID" value="KAK4152283.1"/>
    <property type="molecule type" value="Genomic_DNA"/>
</dbReference>
<reference evidence="1" key="2">
    <citation type="submission" date="2023-05" db="EMBL/GenBank/DDBJ databases">
        <authorList>
            <consortium name="Lawrence Berkeley National Laboratory"/>
            <person name="Steindorff A."/>
            <person name="Hensen N."/>
            <person name="Bonometti L."/>
            <person name="Westerberg I."/>
            <person name="Brannstrom I.O."/>
            <person name="Guillou S."/>
            <person name="Cros-Aarteil S."/>
            <person name="Calhoun S."/>
            <person name="Haridas S."/>
            <person name="Kuo A."/>
            <person name="Mondo S."/>
            <person name="Pangilinan J."/>
            <person name="Riley R."/>
            <person name="Labutti K."/>
            <person name="Andreopoulos B."/>
            <person name="Lipzen A."/>
            <person name="Chen C."/>
            <person name="Yanf M."/>
            <person name="Daum C."/>
            <person name="Ng V."/>
            <person name="Clum A."/>
            <person name="Ohm R."/>
            <person name="Martin F."/>
            <person name="Silar P."/>
            <person name="Natvig D."/>
            <person name="Lalanne C."/>
            <person name="Gautier V."/>
            <person name="Ament-Velasquez S.L."/>
            <person name="Kruys A."/>
            <person name="Hutchinson M.I."/>
            <person name="Powell A.J."/>
            <person name="Barry K."/>
            <person name="Miller A.N."/>
            <person name="Grigoriev I.V."/>
            <person name="Debuchy R."/>
            <person name="Gladieux P."/>
            <person name="Thoren M.H."/>
            <person name="Johannesson H."/>
        </authorList>
    </citation>
    <scope>NUCLEOTIDE SEQUENCE</scope>
    <source>
        <strain evidence="1">CBS 538.74</strain>
    </source>
</reference>
<comment type="caution">
    <text evidence="1">The sequence shown here is derived from an EMBL/GenBank/DDBJ whole genome shotgun (WGS) entry which is preliminary data.</text>
</comment>
<dbReference type="Proteomes" id="UP001302745">
    <property type="component" value="Unassembled WGS sequence"/>
</dbReference>
<keyword evidence="2" id="KW-1185">Reference proteome</keyword>
<dbReference type="SUPFAM" id="SSF52047">
    <property type="entry name" value="RNI-like"/>
    <property type="match status" value="1"/>
</dbReference>
<name>A0AAN6VIQ1_9PEZI</name>
<sequence length="465" mass="52130">MPRSGLIALPPELLTEVCSYLCWHCQGGVDWHTTVIREFKDNAYNFRTDSKPLLWRQEKAALAGLNQTCRVLHAAAQPLLYHYLHTSAGFALYRFVRTLLKRPDLQKGVFAVEVGGVVGVDRSDIHPTPRRITEAVEFHLRGWDLVYNDLDPEAEGKPIEYSALVSVLLRLTPNLEHAHFHLPGLVSFETHVQPAASPLPSLKSLAFSNDGNGLLLDLAAPILWLAPNLEVLHCHDCTNVSEEFPTCPFYETLNSNNPAPLQNLVELGLTNTALLNDCFRNLLRAVGTKLSKVGICQKGGVIEDWDLDFDEVLAALRPWTQTLRELLFLDRGMALSHPPHRLRGLDILRDFQALEVLQVQEAFFDFYGYFGPKEEALTSILPPSIRELRLWGYSSLTPALQSLVIASRAGQFPHLRRIGIDDQGFEEFEPDGDAARELREVAACFRSAGVDFVVHEHKGAEDTEF</sequence>
<accession>A0AAN6VIQ1</accession>
<evidence type="ECO:0000313" key="2">
    <source>
        <dbReference type="Proteomes" id="UP001302745"/>
    </source>
</evidence>
<protein>
    <submittedName>
        <fullName evidence="1">Uncharacterized protein</fullName>
    </submittedName>
</protein>
<organism evidence="1 2">
    <name type="scientific">Chaetomidium leptoderma</name>
    <dbReference type="NCBI Taxonomy" id="669021"/>
    <lineage>
        <taxon>Eukaryota</taxon>
        <taxon>Fungi</taxon>
        <taxon>Dikarya</taxon>
        <taxon>Ascomycota</taxon>
        <taxon>Pezizomycotina</taxon>
        <taxon>Sordariomycetes</taxon>
        <taxon>Sordariomycetidae</taxon>
        <taxon>Sordariales</taxon>
        <taxon>Chaetomiaceae</taxon>
        <taxon>Chaetomidium</taxon>
    </lineage>
</organism>
<dbReference type="InterPro" id="IPR032675">
    <property type="entry name" value="LRR_dom_sf"/>
</dbReference>
<dbReference type="AlphaFoldDB" id="A0AAN6VIQ1"/>
<reference evidence="1" key="1">
    <citation type="journal article" date="2023" name="Mol. Phylogenet. Evol.">
        <title>Genome-scale phylogeny and comparative genomics of the fungal order Sordariales.</title>
        <authorList>
            <person name="Hensen N."/>
            <person name="Bonometti L."/>
            <person name="Westerberg I."/>
            <person name="Brannstrom I.O."/>
            <person name="Guillou S."/>
            <person name="Cros-Aarteil S."/>
            <person name="Calhoun S."/>
            <person name="Haridas S."/>
            <person name="Kuo A."/>
            <person name="Mondo S."/>
            <person name="Pangilinan J."/>
            <person name="Riley R."/>
            <person name="LaButti K."/>
            <person name="Andreopoulos B."/>
            <person name="Lipzen A."/>
            <person name="Chen C."/>
            <person name="Yan M."/>
            <person name="Daum C."/>
            <person name="Ng V."/>
            <person name="Clum A."/>
            <person name="Steindorff A."/>
            <person name="Ohm R.A."/>
            <person name="Martin F."/>
            <person name="Silar P."/>
            <person name="Natvig D.O."/>
            <person name="Lalanne C."/>
            <person name="Gautier V."/>
            <person name="Ament-Velasquez S.L."/>
            <person name="Kruys A."/>
            <person name="Hutchinson M.I."/>
            <person name="Powell A.J."/>
            <person name="Barry K."/>
            <person name="Miller A.N."/>
            <person name="Grigoriev I.V."/>
            <person name="Debuchy R."/>
            <person name="Gladieux P."/>
            <person name="Hiltunen Thoren M."/>
            <person name="Johannesson H."/>
        </authorList>
    </citation>
    <scope>NUCLEOTIDE SEQUENCE</scope>
    <source>
        <strain evidence="1">CBS 538.74</strain>
    </source>
</reference>